<dbReference type="EMBL" id="VXIV02001467">
    <property type="protein sequence ID" value="KAF6032919.1"/>
    <property type="molecule type" value="Genomic_DNA"/>
</dbReference>
<dbReference type="OrthoDB" id="7680836at2759"/>
<keyword evidence="3" id="KW-1185">Reference proteome</keyword>
<dbReference type="Proteomes" id="UP000593567">
    <property type="component" value="Unassembled WGS sequence"/>
</dbReference>
<reference evidence="2" key="1">
    <citation type="submission" date="2020-06" db="EMBL/GenBank/DDBJ databases">
        <title>Draft genome of Bugula neritina, a colonial animal packing powerful symbionts and potential medicines.</title>
        <authorList>
            <person name="Rayko M."/>
        </authorList>
    </citation>
    <scope>NUCLEOTIDE SEQUENCE [LARGE SCALE GENOMIC DNA]</scope>
    <source>
        <strain evidence="2">Kwan_BN1</strain>
    </source>
</reference>
<sequence length="111" mass="13026">MDSDFMYSPAPKQMRFNENTHTCIYVRETHDVAFTALYLTTPSTKCLADAVKEKYEYISEIRMLYKRTSRGMLVKMDDSLVKHLLHESMFVIEFKECPDSMYDVTLTETDS</sequence>
<feature type="domain" description="GRHL1/CP2 C-terminal" evidence="1">
    <location>
        <begin position="21"/>
        <end position="108"/>
    </location>
</feature>
<dbReference type="Pfam" id="PF25416">
    <property type="entry name" value="GRHL1_C"/>
    <property type="match status" value="1"/>
</dbReference>
<dbReference type="GO" id="GO:0000978">
    <property type="term" value="F:RNA polymerase II cis-regulatory region sequence-specific DNA binding"/>
    <property type="evidence" value="ECO:0007669"/>
    <property type="project" value="TreeGrafter"/>
</dbReference>
<dbReference type="PANTHER" id="PTHR11037:SF20">
    <property type="entry name" value="PROTEIN GRAINYHEAD"/>
    <property type="match status" value="1"/>
</dbReference>
<gene>
    <name evidence="2" type="ORF">EB796_008781</name>
</gene>
<dbReference type="InterPro" id="IPR057520">
    <property type="entry name" value="GRHL1/CP2_C"/>
</dbReference>
<evidence type="ECO:0000313" key="2">
    <source>
        <dbReference type="EMBL" id="KAF6032919.1"/>
    </source>
</evidence>
<dbReference type="InterPro" id="IPR040167">
    <property type="entry name" value="TF_CP2-like"/>
</dbReference>
<name>A0A7J7K2R0_BUGNE</name>
<proteinExistence type="predicted"/>
<protein>
    <recommendedName>
        <fullName evidence="1">GRHL1/CP2 C-terminal domain-containing protein</fullName>
    </recommendedName>
</protein>
<comment type="caution">
    <text evidence="2">The sequence shown here is derived from an EMBL/GenBank/DDBJ whole genome shotgun (WGS) entry which is preliminary data.</text>
</comment>
<evidence type="ECO:0000259" key="1">
    <source>
        <dbReference type="Pfam" id="PF25416"/>
    </source>
</evidence>
<dbReference type="GO" id="GO:0005634">
    <property type="term" value="C:nucleus"/>
    <property type="evidence" value="ECO:0007669"/>
    <property type="project" value="TreeGrafter"/>
</dbReference>
<dbReference type="GO" id="GO:0001228">
    <property type="term" value="F:DNA-binding transcription activator activity, RNA polymerase II-specific"/>
    <property type="evidence" value="ECO:0007669"/>
    <property type="project" value="TreeGrafter"/>
</dbReference>
<organism evidence="2 3">
    <name type="scientific">Bugula neritina</name>
    <name type="common">Brown bryozoan</name>
    <name type="synonym">Sertularia neritina</name>
    <dbReference type="NCBI Taxonomy" id="10212"/>
    <lineage>
        <taxon>Eukaryota</taxon>
        <taxon>Metazoa</taxon>
        <taxon>Spiralia</taxon>
        <taxon>Lophotrochozoa</taxon>
        <taxon>Bryozoa</taxon>
        <taxon>Gymnolaemata</taxon>
        <taxon>Cheilostomatida</taxon>
        <taxon>Flustrina</taxon>
        <taxon>Buguloidea</taxon>
        <taxon>Bugulidae</taxon>
        <taxon>Bugula</taxon>
    </lineage>
</organism>
<dbReference type="AlphaFoldDB" id="A0A7J7K2R0"/>
<dbReference type="PANTHER" id="PTHR11037">
    <property type="entry name" value="TRANSCRIPTION FACTOR CP2"/>
    <property type="match status" value="1"/>
</dbReference>
<evidence type="ECO:0000313" key="3">
    <source>
        <dbReference type="Proteomes" id="UP000593567"/>
    </source>
</evidence>
<accession>A0A7J7K2R0</accession>